<dbReference type="RefSeq" id="WP_275116596.1">
    <property type="nucleotide sequence ID" value="NZ_JAOTPO010000001.1"/>
</dbReference>
<accession>A0ABT5V921</accession>
<reference evidence="2" key="1">
    <citation type="submission" date="2024-05" db="EMBL/GenBank/DDBJ databases">
        <title>Alkalihalobacillus sp. strain MEB203 novel alkaliphilic bacterium from Lonar Lake, India.</title>
        <authorList>
            <person name="Joshi A."/>
            <person name="Thite S."/>
            <person name="Mengade P."/>
        </authorList>
    </citation>
    <scope>NUCLEOTIDE SEQUENCE</scope>
    <source>
        <strain evidence="2">MEB 203</strain>
    </source>
</reference>
<evidence type="ECO:0000256" key="1">
    <source>
        <dbReference type="SAM" id="Phobius"/>
    </source>
</evidence>
<keyword evidence="1" id="KW-1133">Transmembrane helix</keyword>
<proteinExistence type="predicted"/>
<dbReference type="EMBL" id="JAOTPO010000001">
    <property type="protein sequence ID" value="MDE5411968.1"/>
    <property type="molecule type" value="Genomic_DNA"/>
</dbReference>
<keyword evidence="1" id="KW-0812">Transmembrane</keyword>
<organism evidence="2 3">
    <name type="scientific">Alkalihalobacterium chitinilyticum</name>
    <dbReference type="NCBI Taxonomy" id="2980103"/>
    <lineage>
        <taxon>Bacteria</taxon>
        <taxon>Bacillati</taxon>
        <taxon>Bacillota</taxon>
        <taxon>Bacilli</taxon>
        <taxon>Bacillales</taxon>
        <taxon>Bacillaceae</taxon>
        <taxon>Alkalihalobacterium</taxon>
    </lineage>
</organism>
<keyword evidence="3" id="KW-1185">Reference proteome</keyword>
<evidence type="ECO:0000313" key="3">
    <source>
        <dbReference type="Proteomes" id="UP001148125"/>
    </source>
</evidence>
<keyword evidence="1" id="KW-0472">Membrane</keyword>
<sequence>MNDQDFERSLKKLKETYNQRLNQSSPDEIMNYIKHKEKRKVPFFTRIRGLGVAVSIVAVIGIGSILLLSEGTENNANHDLDPMEFSGAETINVEDIATIFQREEKMTDTLLIEGQEEEIELTLWADEELWFSTYIDARFQVDNVEDENGYTALVFANYMGGQVEPPFFTVHKASADRQIPLEQYLERLKEEYERQGFLESEEILNSKWNADGALFISKQEQNMAKAVYLFEIRGEIYEITETTFGEYSEGLDGRLQLMQQHLQWH</sequence>
<comment type="caution">
    <text evidence="2">The sequence shown here is derived from an EMBL/GenBank/DDBJ whole genome shotgun (WGS) entry which is preliminary data.</text>
</comment>
<evidence type="ECO:0000313" key="2">
    <source>
        <dbReference type="EMBL" id="MDE5411968.1"/>
    </source>
</evidence>
<dbReference type="Proteomes" id="UP001148125">
    <property type="component" value="Unassembled WGS sequence"/>
</dbReference>
<gene>
    <name evidence="2" type="ORF">N7Z68_01045</name>
</gene>
<evidence type="ECO:0008006" key="4">
    <source>
        <dbReference type="Google" id="ProtNLM"/>
    </source>
</evidence>
<feature type="transmembrane region" description="Helical" evidence="1">
    <location>
        <begin position="47"/>
        <end position="68"/>
    </location>
</feature>
<name>A0ABT5V921_9BACI</name>
<protein>
    <recommendedName>
        <fullName evidence="4">DUF4367 domain-containing protein</fullName>
    </recommendedName>
</protein>